<gene>
    <name evidence="1" type="ORF">FHP25_01655</name>
</gene>
<comment type="caution">
    <text evidence="1">The sequence shown here is derived from an EMBL/GenBank/DDBJ whole genome shotgun (WGS) entry which is preliminary data.</text>
</comment>
<evidence type="ECO:0000313" key="1">
    <source>
        <dbReference type="EMBL" id="TXL82427.1"/>
    </source>
</evidence>
<dbReference type="AlphaFoldDB" id="A0A5C8PW10"/>
<accession>A0A5C8PW10</accession>
<evidence type="ECO:0000313" key="2">
    <source>
        <dbReference type="Proteomes" id="UP000321638"/>
    </source>
</evidence>
<reference evidence="1 2" key="1">
    <citation type="submission" date="2019-06" db="EMBL/GenBank/DDBJ databases">
        <title>New taxonomy in bacterial strain CC-CFT640, isolated from vineyard.</title>
        <authorList>
            <person name="Lin S.-Y."/>
            <person name="Tsai C.-F."/>
            <person name="Young C.-C."/>
        </authorList>
    </citation>
    <scope>NUCLEOTIDE SEQUENCE [LARGE SCALE GENOMIC DNA]</scope>
    <source>
        <strain evidence="1 2">CC-CFT640</strain>
    </source>
</reference>
<protein>
    <submittedName>
        <fullName evidence="1">Uncharacterized protein</fullName>
    </submittedName>
</protein>
<dbReference type="OrthoDB" id="7374532at2"/>
<dbReference type="RefSeq" id="WP_147845133.1">
    <property type="nucleotide sequence ID" value="NZ_VDUZ01000001.1"/>
</dbReference>
<proteinExistence type="predicted"/>
<keyword evidence="2" id="KW-1185">Reference proteome</keyword>
<organism evidence="1 2">
    <name type="scientific">Vineibacter terrae</name>
    <dbReference type="NCBI Taxonomy" id="2586908"/>
    <lineage>
        <taxon>Bacteria</taxon>
        <taxon>Pseudomonadati</taxon>
        <taxon>Pseudomonadota</taxon>
        <taxon>Alphaproteobacteria</taxon>
        <taxon>Hyphomicrobiales</taxon>
        <taxon>Vineibacter</taxon>
    </lineage>
</organism>
<dbReference type="Proteomes" id="UP000321638">
    <property type="component" value="Unassembled WGS sequence"/>
</dbReference>
<dbReference type="EMBL" id="VDUZ01000001">
    <property type="protein sequence ID" value="TXL82427.1"/>
    <property type="molecule type" value="Genomic_DNA"/>
</dbReference>
<sequence length="335" mass="36773">MSQFQLPDGTRLLAEEDRNEKIAIHLGNEIELEQWSATGLLGDIEPDRPGIVEVRILDRPRSARPFTSNKRRFALKAVGEGAVTIAGRNEDKAGARPLKVLVGEFKNHQGMTKDLLADIGRSAKPAQLYQLQRLLHNVHDNVFSQFSDANVAAHRSPLACGLVAKAAGEALIGAVVSHNYKPDSSYHKAVWRVTRRDDIEYDPNVMRRARTTIARHVKRGRPVVVGCAYEPKTSMLNEGHLQATRDGGHSVLIVGCNATATEFLYVDPFPGGSNLKYTGGIAADSYPPLCFFLGVFKVDSLQELIGRGPLLRKHPDKNGPWAGDRYLEVISGPKG</sequence>
<name>A0A5C8PW10_9HYPH</name>